<keyword evidence="3" id="KW-1185">Reference proteome</keyword>
<reference evidence="2 3" key="1">
    <citation type="submission" date="2019-01" db="EMBL/GenBank/DDBJ databases">
        <title>Lacibacter sp. strain TTM-7.</title>
        <authorList>
            <person name="Chen W.-M."/>
        </authorList>
    </citation>
    <scope>NUCLEOTIDE SEQUENCE [LARGE SCALE GENOMIC DNA]</scope>
    <source>
        <strain evidence="2 3">TTM-7</strain>
    </source>
</reference>
<proteinExistence type="predicted"/>
<protein>
    <submittedName>
        <fullName evidence="2">DUF2236 domain-containing protein</fullName>
    </submittedName>
</protein>
<accession>A0A4V1M825</accession>
<dbReference type="InterPro" id="IPR018713">
    <property type="entry name" value="MPAB/Lcp_cat_dom"/>
</dbReference>
<comment type="caution">
    <text evidence="2">The sequence shown here is derived from an EMBL/GenBank/DDBJ whole genome shotgun (WGS) entry which is preliminary data.</text>
</comment>
<evidence type="ECO:0000259" key="1">
    <source>
        <dbReference type="Pfam" id="PF09995"/>
    </source>
</evidence>
<evidence type="ECO:0000313" key="2">
    <source>
        <dbReference type="EMBL" id="RXK62372.1"/>
    </source>
</evidence>
<dbReference type="GO" id="GO:0016491">
    <property type="term" value="F:oxidoreductase activity"/>
    <property type="evidence" value="ECO:0007669"/>
    <property type="project" value="InterPro"/>
</dbReference>
<dbReference type="AlphaFoldDB" id="A0A4V1M825"/>
<dbReference type="Proteomes" id="UP000290204">
    <property type="component" value="Unassembled WGS sequence"/>
</dbReference>
<gene>
    <name evidence="2" type="ORF">ESA94_05010</name>
</gene>
<dbReference type="Pfam" id="PF09995">
    <property type="entry name" value="MPAB_Lcp_cat"/>
    <property type="match status" value="1"/>
</dbReference>
<name>A0A4V1M825_9BACT</name>
<feature type="domain" description="ER-bound oxygenase mpaB/mpaB'/Rubber oxygenase catalytic" evidence="1">
    <location>
        <begin position="45"/>
        <end position="198"/>
    </location>
</feature>
<evidence type="ECO:0000313" key="3">
    <source>
        <dbReference type="Proteomes" id="UP000290204"/>
    </source>
</evidence>
<dbReference type="OrthoDB" id="5498485at2"/>
<sequence length="257" mass="30015">MSFFVNEDSIVRQIWGKSDTVLFIFAGASAEFALNKAVDWLYFTGKLPSDPLGRLFSTVDYARKIVFTSEADANKAIDIMRQIHAGVENKRGYSIPDWAYRDVLFMLIYYSISAYELLERNLSAEEKEEVYNVFYRVGVRMELKELPPTYNEWLPVRETHLQNDLQTSNYTQDLFLQYKKHLGAMRFKVLIEGQKLVVPELVKQLLQFSDFSLLTPVVPLYKISRLMKMDWLLKSLLLPADYKEQINGLNIQQKQKQ</sequence>
<dbReference type="EMBL" id="SDHW01000001">
    <property type="protein sequence ID" value="RXK62372.1"/>
    <property type="molecule type" value="Genomic_DNA"/>
</dbReference>
<dbReference type="RefSeq" id="WP_129129743.1">
    <property type="nucleotide sequence ID" value="NZ_SDHW01000001.1"/>
</dbReference>
<organism evidence="2 3">
    <name type="scientific">Lacibacter luteus</name>
    <dbReference type="NCBI Taxonomy" id="2508719"/>
    <lineage>
        <taxon>Bacteria</taxon>
        <taxon>Pseudomonadati</taxon>
        <taxon>Bacteroidota</taxon>
        <taxon>Chitinophagia</taxon>
        <taxon>Chitinophagales</taxon>
        <taxon>Chitinophagaceae</taxon>
        <taxon>Lacibacter</taxon>
    </lineage>
</organism>